<dbReference type="InterPro" id="IPR016009">
    <property type="entry name" value="tRNA_MeTrfase_TRMD/TRM10"/>
</dbReference>
<feature type="region of interest" description="Disordered" evidence="18">
    <location>
        <begin position="168"/>
        <end position="192"/>
    </location>
</feature>
<evidence type="ECO:0000259" key="19">
    <source>
        <dbReference type="Pfam" id="PF01746"/>
    </source>
</evidence>
<dbReference type="PANTHER" id="PTHR46417:SF1">
    <property type="entry name" value="TRNA (GUANINE-N(1)-)-METHYLTRANSFERASE"/>
    <property type="match status" value="1"/>
</dbReference>
<evidence type="ECO:0000256" key="7">
    <source>
        <dbReference type="ARBA" id="ARBA00022490"/>
    </source>
</evidence>
<keyword evidence="8 15" id="KW-0489">Methyltransferase</keyword>
<dbReference type="FunFam" id="3.40.1280.10:FF:000001">
    <property type="entry name" value="tRNA (guanine-N(1)-)-methyltransferase"/>
    <property type="match status" value="1"/>
</dbReference>
<comment type="similarity">
    <text evidence="3 15 17">Belongs to the RNA methyltransferase TrmD family.</text>
</comment>
<evidence type="ECO:0000256" key="5">
    <source>
        <dbReference type="ARBA" id="ARBA00012807"/>
    </source>
</evidence>
<dbReference type="GO" id="GO:0052906">
    <property type="term" value="F:tRNA (guanine(37)-N1)-methyltransferase activity"/>
    <property type="evidence" value="ECO:0007669"/>
    <property type="project" value="UniProtKB-UniRule"/>
</dbReference>
<sequence>MKITILTLFPQMFQGPFDYSIIKNAQDQNAVEINYIDIRNFGIGKHKTVDDTPYGGGKGMVLKIDVLKAAIDSAIDKNLSKDEQEIYLMSAKGKVFNQMVAKDLSKLKHLILVCGHYEGVDERILNYINGEISIGEFVLTGGELPAMIIVDAVSRLLPGVLGEEVTDNESHSTLSKLEHPQYTRPEKFEEHSVPEVLKSGNHKLINQWKEENSKSN</sequence>
<feature type="domain" description="tRNA methyltransferase TRMD/TRM10-type" evidence="19">
    <location>
        <begin position="1"/>
        <end position="215"/>
    </location>
</feature>
<dbReference type="GO" id="GO:0005829">
    <property type="term" value="C:cytosol"/>
    <property type="evidence" value="ECO:0007669"/>
    <property type="project" value="TreeGrafter"/>
</dbReference>
<dbReference type="NCBIfam" id="NF000648">
    <property type="entry name" value="PRK00026.1"/>
    <property type="match status" value="1"/>
</dbReference>
<keyword evidence="10 15" id="KW-0949">S-adenosyl-L-methionine</keyword>
<feature type="binding site" evidence="15 16">
    <location>
        <position position="115"/>
    </location>
    <ligand>
        <name>S-adenosyl-L-methionine</name>
        <dbReference type="ChEBI" id="CHEBI:59789"/>
    </ligand>
</feature>
<evidence type="ECO:0000256" key="8">
    <source>
        <dbReference type="ARBA" id="ARBA00022603"/>
    </source>
</evidence>
<accession>A0A5C7J545</accession>
<dbReference type="InterPro" id="IPR029028">
    <property type="entry name" value="Alpha/beta_knot_MTases"/>
</dbReference>
<organism evidence="20 21">
    <name type="scientific">Candidatus Dojkabacteria bacterium</name>
    <dbReference type="NCBI Taxonomy" id="2099670"/>
    <lineage>
        <taxon>Bacteria</taxon>
        <taxon>Candidatus Dojkabacteria</taxon>
    </lineage>
</organism>
<keyword evidence="9 15" id="KW-0808">Transferase</keyword>
<evidence type="ECO:0000256" key="6">
    <source>
        <dbReference type="ARBA" id="ARBA00014679"/>
    </source>
</evidence>
<dbReference type="EMBL" id="SSDS01000072">
    <property type="protein sequence ID" value="TXG76509.1"/>
    <property type="molecule type" value="Genomic_DNA"/>
</dbReference>
<name>A0A5C7J545_9BACT</name>
<dbReference type="HAMAP" id="MF_00605">
    <property type="entry name" value="TrmD"/>
    <property type="match status" value="1"/>
</dbReference>
<dbReference type="Gene3D" id="1.10.1270.20">
    <property type="entry name" value="tRNA(m1g37)methyltransferase, domain 2"/>
    <property type="match status" value="1"/>
</dbReference>
<dbReference type="SUPFAM" id="SSF75217">
    <property type="entry name" value="alpha/beta knot"/>
    <property type="match status" value="1"/>
</dbReference>
<comment type="catalytic activity">
    <reaction evidence="14 15 17">
        <text>guanosine(37) in tRNA + S-adenosyl-L-methionine = N(1)-methylguanosine(37) in tRNA + S-adenosyl-L-homocysteine + H(+)</text>
        <dbReference type="Rhea" id="RHEA:36899"/>
        <dbReference type="Rhea" id="RHEA-COMP:10145"/>
        <dbReference type="Rhea" id="RHEA-COMP:10147"/>
        <dbReference type="ChEBI" id="CHEBI:15378"/>
        <dbReference type="ChEBI" id="CHEBI:57856"/>
        <dbReference type="ChEBI" id="CHEBI:59789"/>
        <dbReference type="ChEBI" id="CHEBI:73542"/>
        <dbReference type="ChEBI" id="CHEBI:74269"/>
        <dbReference type="EC" id="2.1.1.228"/>
    </reaction>
</comment>
<dbReference type="GO" id="GO:0002939">
    <property type="term" value="P:tRNA N1-guanine methylation"/>
    <property type="evidence" value="ECO:0007669"/>
    <property type="project" value="TreeGrafter"/>
</dbReference>
<comment type="subcellular location">
    <subcellularLocation>
        <location evidence="2 15 17">Cytoplasm</location>
    </subcellularLocation>
</comment>
<dbReference type="PANTHER" id="PTHR46417">
    <property type="entry name" value="TRNA (GUANINE-N(1)-)-METHYLTRANSFERASE"/>
    <property type="match status" value="1"/>
</dbReference>
<evidence type="ECO:0000256" key="13">
    <source>
        <dbReference type="ARBA" id="ARBA00033392"/>
    </source>
</evidence>
<feature type="compositionally biased region" description="Basic and acidic residues" evidence="18">
    <location>
        <begin position="176"/>
        <end position="192"/>
    </location>
</feature>
<dbReference type="AlphaFoldDB" id="A0A5C7J545"/>
<evidence type="ECO:0000256" key="9">
    <source>
        <dbReference type="ARBA" id="ARBA00022679"/>
    </source>
</evidence>
<comment type="function">
    <text evidence="1 15 17">Specifically methylates guanosine-37 in various tRNAs.</text>
</comment>
<protein>
    <recommendedName>
        <fullName evidence="6 15">tRNA (guanine-N(1)-)-methyltransferase</fullName>
        <ecNumber evidence="5 15">2.1.1.228</ecNumber>
    </recommendedName>
    <alternativeName>
        <fullName evidence="12 15">M1G-methyltransferase</fullName>
    </alternativeName>
    <alternativeName>
        <fullName evidence="13 15">tRNA [GM37] methyltransferase</fullName>
    </alternativeName>
</protein>
<comment type="caution">
    <text evidence="15">Lacks conserved residue(s) required for the propagation of feature annotation.</text>
</comment>
<proteinExistence type="inferred from homology"/>
<keyword evidence="11 15" id="KW-0819">tRNA processing</keyword>
<comment type="caution">
    <text evidence="20">The sequence shown here is derived from an EMBL/GenBank/DDBJ whole genome shotgun (WGS) entry which is preliminary data.</text>
</comment>
<dbReference type="Proteomes" id="UP000321026">
    <property type="component" value="Unassembled WGS sequence"/>
</dbReference>
<dbReference type="EC" id="2.1.1.228" evidence="5 15"/>
<gene>
    <name evidence="15 20" type="primary">trmD</name>
    <name evidence="20" type="ORF">E6Q11_04590</name>
</gene>
<reference evidence="20 21" key="1">
    <citation type="submission" date="2018-09" db="EMBL/GenBank/DDBJ databases">
        <title>Metagenome Assembled Genomes from an Advanced Water Purification Facility.</title>
        <authorList>
            <person name="Stamps B.W."/>
            <person name="Spear J.R."/>
        </authorList>
    </citation>
    <scope>NUCLEOTIDE SEQUENCE [LARGE SCALE GENOMIC DNA]</scope>
    <source>
        <strain evidence="20">Bin_63_2</strain>
    </source>
</reference>
<evidence type="ECO:0000256" key="10">
    <source>
        <dbReference type="ARBA" id="ARBA00022691"/>
    </source>
</evidence>
<dbReference type="InterPro" id="IPR002649">
    <property type="entry name" value="tRNA_m1G_MeTrfase_TrmD"/>
</dbReference>
<dbReference type="CDD" id="cd18080">
    <property type="entry name" value="TrmD-like"/>
    <property type="match status" value="1"/>
</dbReference>
<dbReference type="Gene3D" id="3.40.1280.10">
    <property type="match status" value="1"/>
</dbReference>
<evidence type="ECO:0000256" key="15">
    <source>
        <dbReference type="HAMAP-Rule" id="MF_00605"/>
    </source>
</evidence>
<evidence type="ECO:0000313" key="20">
    <source>
        <dbReference type="EMBL" id="TXG76509.1"/>
    </source>
</evidence>
<evidence type="ECO:0000256" key="4">
    <source>
        <dbReference type="ARBA" id="ARBA00011738"/>
    </source>
</evidence>
<evidence type="ECO:0000256" key="18">
    <source>
        <dbReference type="SAM" id="MobiDB-lite"/>
    </source>
</evidence>
<evidence type="ECO:0000256" key="14">
    <source>
        <dbReference type="ARBA" id="ARBA00047783"/>
    </source>
</evidence>
<dbReference type="InterPro" id="IPR023148">
    <property type="entry name" value="tRNA_m1G_MeTrfase_C_sf"/>
</dbReference>
<evidence type="ECO:0000256" key="16">
    <source>
        <dbReference type="PIRSR" id="PIRSR000386-1"/>
    </source>
</evidence>
<dbReference type="InterPro" id="IPR029026">
    <property type="entry name" value="tRNA_m1G_MTases_N"/>
</dbReference>
<keyword evidence="7 15" id="KW-0963">Cytoplasm</keyword>
<dbReference type="NCBIfam" id="TIGR00088">
    <property type="entry name" value="trmD"/>
    <property type="match status" value="1"/>
</dbReference>
<feature type="binding site" evidence="16">
    <location>
        <begin position="134"/>
        <end position="139"/>
    </location>
    <ligand>
        <name>S-adenosyl-L-methionine</name>
        <dbReference type="ChEBI" id="CHEBI:59789"/>
    </ligand>
</feature>
<evidence type="ECO:0000256" key="1">
    <source>
        <dbReference type="ARBA" id="ARBA00002634"/>
    </source>
</evidence>
<evidence type="ECO:0000256" key="12">
    <source>
        <dbReference type="ARBA" id="ARBA00029736"/>
    </source>
</evidence>
<evidence type="ECO:0000256" key="17">
    <source>
        <dbReference type="RuleBase" id="RU003464"/>
    </source>
</evidence>
<evidence type="ECO:0000256" key="2">
    <source>
        <dbReference type="ARBA" id="ARBA00004496"/>
    </source>
</evidence>
<dbReference type="Pfam" id="PF01746">
    <property type="entry name" value="tRNA_m1G_MT"/>
    <property type="match status" value="1"/>
</dbReference>
<comment type="subunit">
    <text evidence="4 15 17">Homodimer.</text>
</comment>
<evidence type="ECO:0000313" key="21">
    <source>
        <dbReference type="Proteomes" id="UP000321026"/>
    </source>
</evidence>
<dbReference type="PIRSF" id="PIRSF000386">
    <property type="entry name" value="tRNA_mtase"/>
    <property type="match status" value="1"/>
</dbReference>
<evidence type="ECO:0000256" key="11">
    <source>
        <dbReference type="ARBA" id="ARBA00022694"/>
    </source>
</evidence>
<evidence type="ECO:0000256" key="3">
    <source>
        <dbReference type="ARBA" id="ARBA00007630"/>
    </source>
</evidence>